<dbReference type="EMBL" id="WMEQ01000002">
    <property type="protein sequence ID" value="MYL32601.1"/>
    <property type="molecule type" value="Genomic_DNA"/>
</dbReference>
<dbReference type="RefSeq" id="WP_160849785.1">
    <property type="nucleotide sequence ID" value="NZ_WMEQ01000002.1"/>
</dbReference>
<comment type="caution">
    <text evidence="1">The sequence shown here is derived from an EMBL/GenBank/DDBJ whole genome shotgun (WGS) entry which is preliminary data.</text>
</comment>
<evidence type="ECO:0000313" key="1">
    <source>
        <dbReference type="EMBL" id="MYL32601.1"/>
    </source>
</evidence>
<dbReference type="AlphaFoldDB" id="A0A6I5A2I6"/>
<accession>A0A6I5A2I6</accession>
<organism evidence="1 2">
    <name type="scientific">Pontibacillus yanchengensis</name>
    <dbReference type="NCBI Taxonomy" id="462910"/>
    <lineage>
        <taxon>Bacteria</taxon>
        <taxon>Bacillati</taxon>
        <taxon>Bacillota</taxon>
        <taxon>Bacilli</taxon>
        <taxon>Bacillales</taxon>
        <taxon>Bacillaceae</taxon>
        <taxon>Pontibacillus</taxon>
    </lineage>
</organism>
<evidence type="ECO:0000313" key="2">
    <source>
        <dbReference type="Proteomes" id="UP000468638"/>
    </source>
</evidence>
<protein>
    <submittedName>
        <fullName evidence="1">Uncharacterized protein</fullName>
    </submittedName>
</protein>
<sequence length="104" mass="11584">MKIADSCTNMALLPRAVGSSLYVAKLLPLTPFPKMKKVILSMNPEQGRVLDEIELYGTILFSNPDSTTILFDNLWGLGKNIRYLKGQLYGTSRRTVKALQTHGL</sequence>
<proteinExistence type="predicted"/>
<reference evidence="1 2" key="1">
    <citation type="submission" date="2019-11" db="EMBL/GenBank/DDBJ databases">
        <title>Genome sequences of 17 halophilic strains isolated from different environments.</title>
        <authorList>
            <person name="Furrow R.E."/>
        </authorList>
    </citation>
    <scope>NUCLEOTIDE SEQUENCE [LARGE SCALE GENOMIC DNA]</scope>
    <source>
        <strain evidence="1 2">22514_16_FS</strain>
    </source>
</reference>
<name>A0A6I5A2I6_9BACI</name>
<dbReference type="Proteomes" id="UP000468638">
    <property type="component" value="Unassembled WGS sequence"/>
</dbReference>
<gene>
    <name evidence="1" type="ORF">GLW05_03220</name>
</gene>